<feature type="chain" id="PRO_5046172044" description="Lipoprotein" evidence="1">
    <location>
        <begin position="22"/>
        <end position="217"/>
    </location>
</feature>
<protein>
    <recommendedName>
        <fullName evidence="4">Lipoprotein</fullName>
    </recommendedName>
</protein>
<gene>
    <name evidence="2" type="ORF">KDW96_07705</name>
</gene>
<reference evidence="2" key="1">
    <citation type="submission" date="2021-04" db="EMBL/GenBank/DDBJ databases">
        <title>Oceanospirillales bacteria with DddD are important DMSP degraders in coastal seawater.</title>
        <authorList>
            <person name="Liu J."/>
        </authorList>
    </citation>
    <scope>NUCLEOTIDE SEQUENCE</scope>
    <source>
        <strain evidence="2">D13-4</strain>
    </source>
</reference>
<keyword evidence="3" id="KW-1185">Reference proteome</keyword>
<evidence type="ECO:0000256" key="1">
    <source>
        <dbReference type="SAM" id="SignalP"/>
    </source>
</evidence>
<dbReference type="Proteomes" id="UP001059672">
    <property type="component" value="Chromosome"/>
</dbReference>
<evidence type="ECO:0000313" key="3">
    <source>
        <dbReference type="Proteomes" id="UP001059672"/>
    </source>
</evidence>
<dbReference type="PROSITE" id="PS51257">
    <property type="entry name" value="PROKAR_LIPOPROTEIN"/>
    <property type="match status" value="1"/>
</dbReference>
<keyword evidence="1" id="KW-0732">Signal</keyword>
<sequence>MKTVLAVLVLMLAGCAGQVTNPNVANVERSSSISVVDRRPETEKKAETFSYSISNDAYATYRMAEETVSPPGTILLRHRAYEKFGAAMPSLELVVHHFVVYSNLQSELRRSTIGGVFAGALGSVVASQLPTTAPDTACTSVDRAGFDSLASAEYKRALYSERENPNHASVYIVYIDTEINGKRVFTRTMMPFKKAADAEPQVAALEAAVRCQLAQYE</sequence>
<dbReference type="EMBL" id="CP073346">
    <property type="protein sequence ID" value="UTW09181.1"/>
    <property type="molecule type" value="Genomic_DNA"/>
</dbReference>
<feature type="signal peptide" evidence="1">
    <location>
        <begin position="1"/>
        <end position="21"/>
    </location>
</feature>
<dbReference type="RefSeq" id="WP_255839856.1">
    <property type="nucleotide sequence ID" value="NZ_CP073346.1"/>
</dbReference>
<name>A0ABY5HA08_9PSED</name>
<evidence type="ECO:0008006" key="4">
    <source>
        <dbReference type="Google" id="ProtNLM"/>
    </source>
</evidence>
<proteinExistence type="predicted"/>
<accession>A0ABY5HA08</accession>
<organism evidence="2 3">
    <name type="scientific">Pseudomonas benzenivorans</name>
    <dbReference type="NCBI Taxonomy" id="556533"/>
    <lineage>
        <taxon>Bacteria</taxon>
        <taxon>Pseudomonadati</taxon>
        <taxon>Pseudomonadota</taxon>
        <taxon>Gammaproteobacteria</taxon>
        <taxon>Pseudomonadales</taxon>
        <taxon>Pseudomonadaceae</taxon>
        <taxon>Pseudomonas</taxon>
    </lineage>
</organism>
<evidence type="ECO:0000313" key="2">
    <source>
        <dbReference type="EMBL" id="UTW09181.1"/>
    </source>
</evidence>